<feature type="region of interest" description="Interaction with DNA" evidence="10">
    <location>
        <begin position="162"/>
        <end position="167"/>
    </location>
</feature>
<keyword evidence="7 10" id="KW-0799">Topoisomerase</keyword>
<feature type="site" description="Interaction with DNA" evidence="10">
    <location>
        <position position="142"/>
    </location>
</feature>
<evidence type="ECO:0000313" key="14">
    <source>
        <dbReference type="Proteomes" id="UP000230564"/>
    </source>
</evidence>
<dbReference type="GO" id="GO:0006265">
    <property type="term" value="P:DNA topological change"/>
    <property type="evidence" value="ECO:0007669"/>
    <property type="project" value="UniProtKB-UniRule"/>
</dbReference>
<dbReference type="Gene3D" id="2.70.20.10">
    <property type="entry name" value="Topoisomerase I, domain 3"/>
    <property type="match status" value="1"/>
</dbReference>
<dbReference type="HAMAP" id="MF_00952">
    <property type="entry name" value="Topoisom_1_prok"/>
    <property type="match status" value="1"/>
</dbReference>
<feature type="site" description="Interaction with DNA" evidence="10">
    <location>
        <position position="138"/>
    </location>
</feature>
<dbReference type="Gene3D" id="3.40.50.140">
    <property type="match status" value="1"/>
</dbReference>
<dbReference type="Gene3D" id="1.10.460.10">
    <property type="entry name" value="Topoisomerase I, domain 2"/>
    <property type="match status" value="1"/>
</dbReference>
<evidence type="ECO:0000256" key="2">
    <source>
        <dbReference type="ARBA" id="ARBA00009446"/>
    </source>
</evidence>
<evidence type="ECO:0000256" key="3">
    <source>
        <dbReference type="ARBA" id="ARBA00022723"/>
    </source>
</evidence>
<keyword evidence="8 10" id="KW-0238">DNA-binding</keyword>
<evidence type="ECO:0000256" key="6">
    <source>
        <dbReference type="ARBA" id="ARBA00022842"/>
    </source>
</evidence>
<dbReference type="Proteomes" id="UP000230564">
    <property type="component" value="Unassembled WGS sequence"/>
</dbReference>
<evidence type="ECO:0000256" key="1">
    <source>
        <dbReference type="ARBA" id="ARBA00000213"/>
    </source>
</evidence>
<dbReference type="PANTHER" id="PTHR42785:SF1">
    <property type="entry name" value="DNA TOPOISOMERASE"/>
    <property type="match status" value="1"/>
</dbReference>
<dbReference type="InterPro" id="IPR006171">
    <property type="entry name" value="TOPRIM_dom"/>
</dbReference>
<dbReference type="SUPFAM" id="SSF56712">
    <property type="entry name" value="Prokaryotic type I DNA topoisomerase"/>
    <property type="match status" value="1"/>
</dbReference>
<dbReference type="InterPro" id="IPR034149">
    <property type="entry name" value="TOPRIM_TopoI"/>
</dbReference>
<dbReference type="Pfam" id="PF01131">
    <property type="entry name" value="Topoisom_bac"/>
    <property type="match status" value="1"/>
</dbReference>
<feature type="site" description="Interaction with DNA" evidence="10">
    <location>
        <position position="301"/>
    </location>
</feature>
<dbReference type="GO" id="GO:0005694">
    <property type="term" value="C:chromosome"/>
    <property type="evidence" value="ECO:0007669"/>
    <property type="project" value="InterPro"/>
</dbReference>
<dbReference type="InterPro" id="IPR013498">
    <property type="entry name" value="Topo_IA_Znf"/>
</dbReference>
<accession>A0A2H0NGD7</accession>
<dbReference type="GO" id="GO:0003677">
    <property type="term" value="F:DNA binding"/>
    <property type="evidence" value="ECO:0007669"/>
    <property type="project" value="UniProtKB-KW"/>
</dbReference>
<keyword evidence="3" id="KW-0479">Metal-binding</keyword>
<dbReference type="EMBL" id="PCWQ01000007">
    <property type="protein sequence ID" value="PIR07136.1"/>
    <property type="molecule type" value="Genomic_DNA"/>
</dbReference>
<dbReference type="PROSITE" id="PS50880">
    <property type="entry name" value="TOPRIM"/>
    <property type="match status" value="1"/>
</dbReference>
<evidence type="ECO:0000256" key="7">
    <source>
        <dbReference type="ARBA" id="ARBA00023029"/>
    </source>
</evidence>
<dbReference type="PROSITE" id="PS52039">
    <property type="entry name" value="TOPO_IA_2"/>
    <property type="match status" value="1"/>
</dbReference>
<dbReference type="SMART" id="SM00493">
    <property type="entry name" value="TOPRIM"/>
    <property type="match status" value="1"/>
</dbReference>
<evidence type="ECO:0000259" key="11">
    <source>
        <dbReference type="PROSITE" id="PS50880"/>
    </source>
</evidence>
<dbReference type="InterPro" id="IPR003602">
    <property type="entry name" value="Topo_IA_DNA-bd_dom"/>
</dbReference>
<dbReference type="InterPro" id="IPR013826">
    <property type="entry name" value="Topo_IA_cen_sub3"/>
</dbReference>
<comment type="caution">
    <text evidence="13">The sequence shown here is derived from an EMBL/GenBank/DDBJ whole genome shotgun (WGS) entry which is preliminary data.</text>
</comment>
<evidence type="ECO:0000256" key="9">
    <source>
        <dbReference type="ARBA" id="ARBA00023235"/>
    </source>
</evidence>
<dbReference type="InterPro" id="IPR013825">
    <property type="entry name" value="Topo_IA_cen_sub2"/>
</dbReference>
<protein>
    <recommendedName>
        <fullName evidence="10">DNA topoisomerase 1</fullName>
        <ecNumber evidence="10">5.6.2.1</ecNumber>
    </recommendedName>
    <alternativeName>
        <fullName evidence="10">DNA topoisomerase I</fullName>
    </alternativeName>
</protein>
<dbReference type="Gene3D" id="1.10.290.10">
    <property type="entry name" value="Topoisomerase I, domain 4"/>
    <property type="match status" value="1"/>
</dbReference>
<feature type="active site" description="O-(5'-phospho-DNA)-tyrosine intermediate" evidence="10">
    <location>
        <position position="299"/>
    </location>
</feature>
<dbReference type="Gene3D" id="3.30.65.10">
    <property type="entry name" value="Bacterial Topoisomerase I, domain 1"/>
    <property type="match status" value="3"/>
</dbReference>
<dbReference type="Pfam" id="PF01396">
    <property type="entry name" value="Zn_ribbon_Top1"/>
    <property type="match status" value="3"/>
</dbReference>
<dbReference type="SMART" id="SM00436">
    <property type="entry name" value="TOP1Bc"/>
    <property type="match status" value="1"/>
</dbReference>
<gene>
    <name evidence="10" type="primary">topA</name>
    <name evidence="13" type="ORF">COV55_01755</name>
</gene>
<dbReference type="GO" id="GO:0008270">
    <property type="term" value="F:zinc ion binding"/>
    <property type="evidence" value="ECO:0007669"/>
    <property type="project" value="UniProtKB-KW"/>
</dbReference>
<dbReference type="InterPro" id="IPR005733">
    <property type="entry name" value="TopoI_bac-type"/>
</dbReference>
<dbReference type="InterPro" id="IPR023405">
    <property type="entry name" value="Topo_IA_core_domain"/>
</dbReference>
<sequence>MSKLVIVESPTKAKTIKGFLGKEYKVESSFGHIRDLPKSKIGVDVENNFEPTYVIPAKAKKRVNELKKLAEKAEMVYFATDEDREGEAISWHLQKIFQLPKDKQKRIAFHEITKKAIDAALANPRDINSDLVDAQQARRILDRLVGYKLSPLLWKKVAKGLSAGRVQSAALRLIVEREEERNKFKAEEYWTVEGLANKNSQKFKVALYQENKKTLGKFDLDKNKAQTAVKDIQLAELIVSKVEAKKTNKTPLPPFTTSTLQQDANRRFGYSAKQTMMLAQQLYEGIKLNGRGTVGLITYMRTDSLNLSDDFIEQVNNYLKNNLGSEYTVTGGRKFKKKSKLVQEAHEAIRPTDVENEPSEIKSYLDKRQYKIYELIWQRAVASQMAEAVIETTSVVIDAKNTPWNLKAVGSVMKFLGWKKIYQSNGEDNQLPELKKNDQINLEKLEALQHFTVPPARYSEAGLVKAMEKLGIGRPSTYAPTIATLITRKYTTKEEKRLAPTEIAIIVNKLLVEHFPDVVDYGFTAEMEDDLDHIAHGQKEWQPIIAEFYQPFIKNLNMKEKELNKKEITETATDEICEKCGSPMVIKLGRFGKFMACTNYPDCKNTKPLNGNGEVEEPEKTDEKCPTCGAAMIIKTGRFGKFMACQNYPKCKTTKNLSKSTGAKCTKCQKGEMVEKYTKTGKIFYSCDQYPDCKHAVWSKPTGEYCPECKQLLLHAAKNTIKCEECSFEKTE</sequence>
<keyword evidence="5" id="KW-0862">Zinc</keyword>
<proteinExistence type="inferred from homology"/>
<reference evidence="13 14" key="1">
    <citation type="submission" date="2017-09" db="EMBL/GenBank/DDBJ databases">
        <title>Depth-based differentiation of microbial function through sediment-hosted aquifers and enrichment of novel symbionts in the deep terrestrial subsurface.</title>
        <authorList>
            <person name="Probst A.J."/>
            <person name="Ladd B."/>
            <person name="Jarett J.K."/>
            <person name="Geller-Mcgrath D.E."/>
            <person name="Sieber C.M."/>
            <person name="Emerson J.B."/>
            <person name="Anantharaman K."/>
            <person name="Thomas B.C."/>
            <person name="Malmstrom R."/>
            <person name="Stieglmeier M."/>
            <person name="Klingl A."/>
            <person name="Woyke T."/>
            <person name="Ryan C.M."/>
            <person name="Banfield J.F."/>
        </authorList>
    </citation>
    <scope>NUCLEOTIDE SEQUENCE [LARGE SCALE GENOMIC DNA]</scope>
    <source>
        <strain evidence="13">CG11_big_fil_rev_8_21_14_0_20_36_20</strain>
    </source>
</reference>
<dbReference type="CDD" id="cd03363">
    <property type="entry name" value="TOPRIM_TopoIA_TopoI"/>
    <property type="match status" value="1"/>
</dbReference>
<dbReference type="InterPro" id="IPR013497">
    <property type="entry name" value="Topo_IA_cen"/>
</dbReference>
<comment type="similarity">
    <text evidence="2 10">Belongs to the type IA topoisomerase family.</text>
</comment>
<dbReference type="InterPro" id="IPR023406">
    <property type="entry name" value="Topo_IA_AS"/>
</dbReference>
<keyword evidence="4" id="KW-0863">Zinc-finger</keyword>
<comment type="catalytic activity">
    <reaction evidence="1 10">
        <text>ATP-independent breakage of single-stranded DNA, followed by passage and rejoining.</text>
        <dbReference type="EC" id="5.6.2.1"/>
    </reaction>
</comment>
<name>A0A2H0NGD7_9BACT</name>
<dbReference type="PANTHER" id="PTHR42785">
    <property type="entry name" value="DNA TOPOISOMERASE, TYPE IA, CORE"/>
    <property type="match status" value="1"/>
</dbReference>
<keyword evidence="6" id="KW-0460">Magnesium</keyword>
<dbReference type="SMART" id="SM00437">
    <property type="entry name" value="TOP1Ac"/>
    <property type="match status" value="1"/>
</dbReference>
<dbReference type="PROSITE" id="PS00396">
    <property type="entry name" value="TOPO_IA_1"/>
    <property type="match status" value="1"/>
</dbReference>
<dbReference type="EC" id="5.6.2.1" evidence="10"/>
<comment type="subunit">
    <text evidence="10">Monomer.</text>
</comment>
<dbReference type="InterPro" id="IPR013824">
    <property type="entry name" value="Topo_IA_cen_sub1"/>
</dbReference>
<evidence type="ECO:0000259" key="12">
    <source>
        <dbReference type="PROSITE" id="PS52039"/>
    </source>
</evidence>
<evidence type="ECO:0000256" key="8">
    <source>
        <dbReference type="ARBA" id="ARBA00023125"/>
    </source>
</evidence>
<evidence type="ECO:0000256" key="4">
    <source>
        <dbReference type="ARBA" id="ARBA00022771"/>
    </source>
</evidence>
<feature type="domain" description="Topo IA-type catalytic" evidence="12">
    <location>
        <begin position="128"/>
        <end position="556"/>
    </location>
</feature>
<feature type="domain" description="Toprim" evidence="11">
    <location>
        <begin position="2"/>
        <end position="112"/>
    </location>
</feature>
<dbReference type="InterPro" id="IPR000380">
    <property type="entry name" value="Topo_IA"/>
</dbReference>
<evidence type="ECO:0000313" key="13">
    <source>
        <dbReference type="EMBL" id="PIR07136.1"/>
    </source>
</evidence>
<dbReference type="Pfam" id="PF01751">
    <property type="entry name" value="Toprim"/>
    <property type="match status" value="1"/>
</dbReference>
<evidence type="ECO:0000256" key="5">
    <source>
        <dbReference type="ARBA" id="ARBA00022833"/>
    </source>
</evidence>
<dbReference type="CDD" id="cd00186">
    <property type="entry name" value="TOP1Ac"/>
    <property type="match status" value="1"/>
</dbReference>
<feature type="site" description="Interaction with DNA" evidence="10">
    <location>
        <position position="139"/>
    </location>
</feature>
<dbReference type="AlphaFoldDB" id="A0A2H0NGD7"/>
<dbReference type="InterPro" id="IPR003601">
    <property type="entry name" value="Topo_IA_2"/>
</dbReference>
<organism evidence="13 14">
    <name type="scientific">Candidatus Komeilibacteria bacterium CG11_big_fil_rev_8_21_14_0_20_36_20</name>
    <dbReference type="NCBI Taxonomy" id="1974477"/>
    <lineage>
        <taxon>Bacteria</taxon>
        <taxon>Candidatus Komeiliibacteriota</taxon>
    </lineage>
</organism>
<evidence type="ECO:0000256" key="10">
    <source>
        <dbReference type="HAMAP-Rule" id="MF_00952"/>
    </source>
</evidence>
<keyword evidence="9 10" id="KW-0413">Isomerase</keyword>
<feature type="site" description="Interaction with DNA" evidence="10">
    <location>
        <position position="154"/>
    </location>
</feature>
<dbReference type="PRINTS" id="PR00417">
    <property type="entry name" value="PRTPISMRASEI"/>
</dbReference>
<feature type="site" description="Interaction with DNA" evidence="10">
    <location>
        <position position="488"/>
    </location>
</feature>
<feature type="site" description="Interaction with DNA" evidence="10">
    <location>
        <position position="32"/>
    </location>
</feature>
<dbReference type="InterPro" id="IPR028612">
    <property type="entry name" value="Topoisom_1_IA"/>
</dbReference>
<dbReference type="NCBIfam" id="TIGR01051">
    <property type="entry name" value="topA_bact"/>
    <property type="match status" value="1"/>
</dbReference>
<comment type="function">
    <text evidence="10">Releases the supercoiling and torsional tension of DNA, which is introduced during the DNA replication and transcription, by transiently cleaving and rejoining one strand of the DNA duplex. Introduces a single-strand break via transesterification at a target site in duplex DNA. The scissile phosphodiester is attacked by the catalytic tyrosine of the enzyme, resulting in the formation of a DNA-(5'-phosphotyrosyl)-enzyme intermediate and the expulsion of a 3'-OH DNA strand. The free DNA strand then undergoes passage around the unbroken strand, thus removing DNA supercoils. Finally, in the religation step, the DNA 3'-OH attacks the covalent intermediate to expel the active-site tyrosine and restore the DNA phosphodiester backbone.</text>
</comment>
<dbReference type="GO" id="GO:0003917">
    <property type="term" value="F:DNA topoisomerase type I (single strand cut, ATP-independent) activity"/>
    <property type="evidence" value="ECO:0007669"/>
    <property type="project" value="UniProtKB-UniRule"/>
</dbReference>
<feature type="site" description="Interaction with DNA" evidence="10">
    <location>
        <position position="147"/>
    </location>
</feature>
<dbReference type="SUPFAM" id="SSF57783">
    <property type="entry name" value="Zinc beta-ribbon"/>
    <property type="match status" value="2"/>
</dbReference>